<dbReference type="AlphaFoldDB" id="A0A016UZS4"/>
<organism evidence="1 2">
    <name type="scientific">Ancylostoma ceylanicum</name>
    <dbReference type="NCBI Taxonomy" id="53326"/>
    <lineage>
        <taxon>Eukaryota</taxon>
        <taxon>Metazoa</taxon>
        <taxon>Ecdysozoa</taxon>
        <taxon>Nematoda</taxon>
        <taxon>Chromadorea</taxon>
        <taxon>Rhabditida</taxon>
        <taxon>Rhabditina</taxon>
        <taxon>Rhabditomorpha</taxon>
        <taxon>Strongyloidea</taxon>
        <taxon>Ancylostomatidae</taxon>
        <taxon>Ancylostomatinae</taxon>
        <taxon>Ancylostoma</taxon>
    </lineage>
</organism>
<comment type="caution">
    <text evidence="1">The sequence shown here is derived from an EMBL/GenBank/DDBJ whole genome shotgun (WGS) entry which is preliminary data.</text>
</comment>
<proteinExistence type="predicted"/>
<dbReference type="OrthoDB" id="28053at2759"/>
<protein>
    <submittedName>
        <fullName evidence="1">Uncharacterized protein</fullName>
    </submittedName>
</protein>
<dbReference type="Proteomes" id="UP000024635">
    <property type="component" value="Unassembled WGS sequence"/>
</dbReference>
<reference evidence="2" key="1">
    <citation type="journal article" date="2015" name="Nat. Genet.">
        <title>The genome and transcriptome of the zoonotic hookworm Ancylostoma ceylanicum identify infection-specific gene families.</title>
        <authorList>
            <person name="Schwarz E.M."/>
            <person name="Hu Y."/>
            <person name="Antoshechkin I."/>
            <person name="Miller M.M."/>
            <person name="Sternberg P.W."/>
            <person name="Aroian R.V."/>
        </authorList>
    </citation>
    <scope>NUCLEOTIDE SEQUENCE</scope>
    <source>
        <strain evidence="2">HY135</strain>
    </source>
</reference>
<accession>A0A016UZS4</accession>
<gene>
    <name evidence="1" type="primary">Acey_s0022.g560</name>
    <name evidence="1" type="ORF">Y032_0022g560</name>
</gene>
<sequence>MLPILAQNTYHLFQKSEQFNVLRVAAQGAFRFTSDRGNRGNAYDNWRDLPHIGSLPSGMIGETDGTFMCCHSHYIIC</sequence>
<evidence type="ECO:0000313" key="1">
    <source>
        <dbReference type="EMBL" id="EYC20302.1"/>
    </source>
</evidence>
<evidence type="ECO:0000313" key="2">
    <source>
        <dbReference type="Proteomes" id="UP000024635"/>
    </source>
</evidence>
<keyword evidence="2" id="KW-1185">Reference proteome</keyword>
<name>A0A016UZS4_9BILA</name>
<dbReference type="EMBL" id="JARK01001358">
    <property type="protein sequence ID" value="EYC20302.1"/>
    <property type="molecule type" value="Genomic_DNA"/>
</dbReference>